<evidence type="ECO:0000313" key="1">
    <source>
        <dbReference type="EMBL" id="GBL89192.1"/>
    </source>
</evidence>
<proteinExistence type="predicted"/>
<name>A0A4Y2BA12_ARAVE</name>
<dbReference type="EMBL" id="BGPR01000063">
    <property type="protein sequence ID" value="GBL89192.1"/>
    <property type="molecule type" value="Genomic_DNA"/>
</dbReference>
<dbReference type="Proteomes" id="UP000499080">
    <property type="component" value="Unassembled WGS sequence"/>
</dbReference>
<sequence length="99" mass="11291">MGKRILLRSTKKPLILKKQQYGVALRSGSISEEFGLLARLTSPHTISEHGFLKDKVYRTRPVSVPDLKDSIHRMFRIFRQTLFSAVGNVLLATKDYCSK</sequence>
<evidence type="ECO:0000313" key="2">
    <source>
        <dbReference type="Proteomes" id="UP000499080"/>
    </source>
</evidence>
<comment type="caution">
    <text evidence="1">The sequence shown here is derived from an EMBL/GenBank/DDBJ whole genome shotgun (WGS) entry which is preliminary data.</text>
</comment>
<protein>
    <submittedName>
        <fullName evidence="1">Uncharacterized protein</fullName>
    </submittedName>
</protein>
<dbReference type="AlphaFoldDB" id="A0A4Y2BA12"/>
<reference evidence="1 2" key="1">
    <citation type="journal article" date="2019" name="Sci. Rep.">
        <title>Orb-weaving spider Araneus ventricosus genome elucidates the spidroin gene catalogue.</title>
        <authorList>
            <person name="Kono N."/>
            <person name="Nakamura H."/>
            <person name="Ohtoshi R."/>
            <person name="Moran D.A.P."/>
            <person name="Shinohara A."/>
            <person name="Yoshida Y."/>
            <person name="Fujiwara M."/>
            <person name="Mori M."/>
            <person name="Tomita M."/>
            <person name="Arakawa K."/>
        </authorList>
    </citation>
    <scope>NUCLEOTIDE SEQUENCE [LARGE SCALE GENOMIC DNA]</scope>
</reference>
<keyword evidence="2" id="KW-1185">Reference proteome</keyword>
<organism evidence="1 2">
    <name type="scientific">Araneus ventricosus</name>
    <name type="common">Orbweaver spider</name>
    <name type="synonym">Epeira ventricosa</name>
    <dbReference type="NCBI Taxonomy" id="182803"/>
    <lineage>
        <taxon>Eukaryota</taxon>
        <taxon>Metazoa</taxon>
        <taxon>Ecdysozoa</taxon>
        <taxon>Arthropoda</taxon>
        <taxon>Chelicerata</taxon>
        <taxon>Arachnida</taxon>
        <taxon>Araneae</taxon>
        <taxon>Araneomorphae</taxon>
        <taxon>Entelegynae</taxon>
        <taxon>Araneoidea</taxon>
        <taxon>Araneidae</taxon>
        <taxon>Araneus</taxon>
    </lineage>
</organism>
<accession>A0A4Y2BA12</accession>
<gene>
    <name evidence="1" type="ORF">AVEN_255301_1</name>
</gene>